<feature type="transmembrane region" description="Helical" evidence="5">
    <location>
        <begin position="38"/>
        <end position="57"/>
    </location>
</feature>
<dbReference type="Proteomes" id="UP001642487">
    <property type="component" value="Chromosome 1"/>
</dbReference>
<dbReference type="PANTHER" id="PTHR23291">
    <property type="entry name" value="BAX INHIBITOR-RELATED"/>
    <property type="match status" value="1"/>
</dbReference>
<dbReference type="Pfam" id="PF01027">
    <property type="entry name" value="Bax1-I"/>
    <property type="match status" value="1"/>
</dbReference>
<proteinExistence type="inferred from homology"/>
<evidence type="ECO:0000256" key="2">
    <source>
        <dbReference type="ARBA" id="ARBA00022692"/>
    </source>
</evidence>
<comment type="similarity">
    <text evidence="5">Belongs to the BI1 family.</text>
</comment>
<organism evidence="6 7">
    <name type="scientific">Citrullus colocynthis</name>
    <name type="common">colocynth</name>
    <dbReference type="NCBI Taxonomy" id="252529"/>
    <lineage>
        <taxon>Eukaryota</taxon>
        <taxon>Viridiplantae</taxon>
        <taxon>Streptophyta</taxon>
        <taxon>Embryophyta</taxon>
        <taxon>Tracheophyta</taxon>
        <taxon>Spermatophyta</taxon>
        <taxon>Magnoliopsida</taxon>
        <taxon>eudicotyledons</taxon>
        <taxon>Gunneridae</taxon>
        <taxon>Pentapetalae</taxon>
        <taxon>rosids</taxon>
        <taxon>fabids</taxon>
        <taxon>Cucurbitales</taxon>
        <taxon>Cucurbitaceae</taxon>
        <taxon>Benincaseae</taxon>
        <taxon>Citrullus</taxon>
    </lineage>
</organism>
<comment type="subcellular location">
    <subcellularLocation>
        <location evidence="1">Membrane</location>
        <topology evidence="1">Multi-pass membrane protein</topology>
    </subcellularLocation>
</comment>
<evidence type="ECO:0000256" key="1">
    <source>
        <dbReference type="ARBA" id="ARBA00004141"/>
    </source>
</evidence>
<accession>A0ABP0XP78</accession>
<protein>
    <submittedName>
        <fullName evidence="6">Uncharacterized protein</fullName>
    </submittedName>
</protein>
<keyword evidence="4 5" id="KW-0472">Membrane</keyword>
<dbReference type="InterPro" id="IPR006214">
    <property type="entry name" value="Bax_inhibitor_1-related"/>
</dbReference>
<evidence type="ECO:0000256" key="5">
    <source>
        <dbReference type="RuleBase" id="RU004379"/>
    </source>
</evidence>
<keyword evidence="7" id="KW-1185">Reference proteome</keyword>
<evidence type="ECO:0000256" key="3">
    <source>
        <dbReference type="ARBA" id="ARBA00022989"/>
    </source>
</evidence>
<reference evidence="6 7" key="1">
    <citation type="submission" date="2024-03" db="EMBL/GenBank/DDBJ databases">
        <authorList>
            <person name="Gkanogiannis A."/>
            <person name="Becerra Lopez-Lavalle L."/>
        </authorList>
    </citation>
    <scope>NUCLEOTIDE SEQUENCE [LARGE SCALE GENOMIC DNA]</scope>
</reference>
<comment type="caution">
    <text evidence="5">Lacks conserved residue(s) required for the propagation of feature annotation.</text>
</comment>
<keyword evidence="2 5" id="KW-0812">Transmembrane</keyword>
<keyword evidence="3 5" id="KW-1133">Transmembrane helix</keyword>
<gene>
    <name evidence="6" type="ORF">CITCOLO1_LOCUS1560</name>
</gene>
<evidence type="ECO:0000256" key="4">
    <source>
        <dbReference type="ARBA" id="ARBA00023136"/>
    </source>
</evidence>
<evidence type="ECO:0000313" key="6">
    <source>
        <dbReference type="EMBL" id="CAK9309958.1"/>
    </source>
</evidence>
<name>A0ABP0XP78_9ROSI</name>
<dbReference type="EMBL" id="OZ021735">
    <property type="protein sequence ID" value="CAK9309958.1"/>
    <property type="molecule type" value="Genomic_DNA"/>
</dbReference>
<feature type="transmembrane region" description="Helical" evidence="5">
    <location>
        <begin position="63"/>
        <end position="80"/>
    </location>
</feature>
<dbReference type="PANTHER" id="PTHR23291:SF31">
    <property type="entry name" value="PROTEIN LIFEGUARD 4"/>
    <property type="match status" value="1"/>
</dbReference>
<sequence>MLHRESDFGICNANHCGSQSLSLYTFWAARRGIEFDSLGPFLFGALLILLVFGMIQLFFPLGMMVYGCLASIIFCGYIIYDTGNLLTYSYDDYIWAAVAIYLDVINLFLYLLNLFRVAES</sequence>
<evidence type="ECO:0000313" key="7">
    <source>
        <dbReference type="Proteomes" id="UP001642487"/>
    </source>
</evidence>
<feature type="transmembrane region" description="Helical" evidence="5">
    <location>
        <begin position="92"/>
        <end position="112"/>
    </location>
</feature>